<protein>
    <recommendedName>
        <fullName evidence="1">Immunity protein Imm33 domain-containing protein</fullName>
    </recommendedName>
</protein>
<dbReference type="STRING" id="299255.SAMN02745129_0707"/>
<accession>A0A1M5MNQ6</accession>
<organism evidence="2 3">
    <name type="scientific">Ferrimonas marina</name>
    <dbReference type="NCBI Taxonomy" id="299255"/>
    <lineage>
        <taxon>Bacteria</taxon>
        <taxon>Pseudomonadati</taxon>
        <taxon>Pseudomonadota</taxon>
        <taxon>Gammaproteobacteria</taxon>
        <taxon>Alteromonadales</taxon>
        <taxon>Ferrimonadaceae</taxon>
        <taxon>Ferrimonas</taxon>
    </lineage>
</organism>
<sequence length="105" mass="11606">MTDSQVTQGHRAEWLIVSQQVLDGALPGFVYRERPMGVGDSGWRVFSGEESGEYLAVPAHTQLLGCSELLARLPELAPQLVGPVGRVWERLDGRWTRVSDQGESE</sequence>
<name>A0A1M5MNQ6_9GAMM</name>
<keyword evidence="3" id="KW-1185">Reference proteome</keyword>
<gene>
    <name evidence="2" type="ORF">SAMN02745129_0707</name>
</gene>
<feature type="domain" description="Immunity protein Imm33" evidence="1">
    <location>
        <begin position="16"/>
        <end position="97"/>
    </location>
</feature>
<dbReference type="AlphaFoldDB" id="A0A1M5MNQ6"/>
<dbReference type="InterPro" id="IPR018689">
    <property type="entry name" value="Imm33_dom"/>
</dbReference>
<reference evidence="3" key="1">
    <citation type="submission" date="2016-11" db="EMBL/GenBank/DDBJ databases">
        <authorList>
            <person name="Varghese N."/>
            <person name="Submissions S."/>
        </authorList>
    </citation>
    <scope>NUCLEOTIDE SEQUENCE [LARGE SCALE GENOMIC DNA]</scope>
    <source>
        <strain evidence="3">DSM 16917</strain>
    </source>
</reference>
<evidence type="ECO:0000313" key="2">
    <source>
        <dbReference type="EMBL" id="SHG78672.1"/>
    </source>
</evidence>
<proteinExistence type="predicted"/>
<dbReference type="Proteomes" id="UP000184268">
    <property type="component" value="Unassembled WGS sequence"/>
</dbReference>
<evidence type="ECO:0000259" key="1">
    <source>
        <dbReference type="Pfam" id="PF09951"/>
    </source>
</evidence>
<dbReference type="EMBL" id="FQXG01000001">
    <property type="protein sequence ID" value="SHG78672.1"/>
    <property type="molecule type" value="Genomic_DNA"/>
</dbReference>
<dbReference type="Pfam" id="PF09951">
    <property type="entry name" value="Imm33"/>
    <property type="match status" value="1"/>
</dbReference>
<evidence type="ECO:0000313" key="3">
    <source>
        <dbReference type="Proteomes" id="UP000184268"/>
    </source>
</evidence>